<dbReference type="AlphaFoldDB" id="A0A4Y2GM51"/>
<feature type="non-terminal residue" evidence="2">
    <location>
        <position position="1"/>
    </location>
</feature>
<proteinExistence type="predicted"/>
<sequence length="129" mass="14419">AGRTVREQLVRRLGRGFQRRTNGSESSDSQFRKGISAPDERFASSWFADWGGVFSAGRTVRNHLIRRAINAGKRVRNEDQGATTRGVLYTLAAKTEVHESVEVKFSPLETTKSTENGSEITGPESWIRH</sequence>
<accession>A0A4Y2GM51</accession>
<protein>
    <submittedName>
        <fullName evidence="2">Uncharacterized protein</fullName>
    </submittedName>
</protein>
<feature type="compositionally biased region" description="Polar residues" evidence="1">
    <location>
        <begin position="108"/>
        <end position="119"/>
    </location>
</feature>
<evidence type="ECO:0000313" key="2">
    <source>
        <dbReference type="EMBL" id="GBM54401.1"/>
    </source>
</evidence>
<gene>
    <name evidence="2" type="ORF">AVEN_22995_1</name>
</gene>
<reference evidence="2 3" key="1">
    <citation type="journal article" date="2019" name="Sci. Rep.">
        <title>Orb-weaving spider Araneus ventricosus genome elucidates the spidroin gene catalogue.</title>
        <authorList>
            <person name="Kono N."/>
            <person name="Nakamura H."/>
            <person name="Ohtoshi R."/>
            <person name="Moran D.A.P."/>
            <person name="Shinohara A."/>
            <person name="Yoshida Y."/>
            <person name="Fujiwara M."/>
            <person name="Mori M."/>
            <person name="Tomita M."/>
            <person name="Arakawa K."/>
        </authorList>
    </citation>
    <scope>NUCLEOTIDE SEQUENCE [LARGE SCALE GENOMIC DNA]</scope>
</reference>
<dbReference type="EMBL" id="BGPR01178367">
    <property type="protein sequence ID" value="GBM54401.1"/>
    <property type="molecule type" value="Genomic_DNA"/>
</dbReference>
<organism evidence="2 3">
    <name type="scientific">Araneus ventricosus</name>
    <name type="common">Orbweaver spider</name>
    <name type="synonym">Epeira ventricosa</name>
    <dbReference type="NCBI Taxonomy" id="182803"/>
    <lineage>
        <taxon>Eukaryota</taxon>
        <taxon>Metazoa</taxon>
        <taxon>Ecdysozoa</taxon>
        <taxon>Arthropoda</taxon>
        <taxon>Chelicerata</taxon>
        <taxon>Arachnida</taxon>
        <taxon>Araneae</taxon>
        <taxon>Araneomorphae</taxon>
        <taxon>Entelegynae</taxon>
        <taxon>Araneoidea</taxon>
        <taxon>Araneidae</taxon>
        <taxon>Araneus</taxon>
    </lineage>
</organism>
<comment type="caution">
    <text evidence="2">The sequence shown here is derived from an EMBL/GenBank/DDBJ whole genome shotgun (WGS) entry which is preliminary data.</text>
</comment>
<evidence type="ECO:0000313" key="3">
    <source>
        <dbReference type="Proteomes" id="UP000499080"/>
    </source>
</evidence>
<evidence type="ECO:0000256" key="1">
    <source>
        <dbReference type="SAM" id="MobiDB-lite"/>
    </source>
</evidence>
<feature type="region of interest" description="Disordered" evidence="1">
    <location>
        <begin position="108"/>
        <end position="129"/>
    </location>
</feature>
<name>A0A4Y2GM51_ARAVE</name>
<dbReference type="Proteomes" id="UP000499080">
    <property type="component" value="Unassembled WGS sequence"/>
</dbReference>
<keyword evidence="3" id="KW-1185">Reference proteome</keyword>